<comment type="caution">
    <text evidence="5">The sequence shown here is derived from an EMBL/GenBank/DDBJ whole genome shotgun (WGS) entry which is preliminary data.</text>
</comment>
<accession>A0ABS9MCV8</accession>
<dbReference type="SUPFAM" id="SSF160537">
    <property type="entry name" value="SpoVG-like"/>
    <property type="match status" value="1"/>
</dbReference>
<dbReference type="Pfam" id="PF04026">
    <property type="entry name" value="SpoVG"/>
    <property type="match status" value="1"/>
</dbReference>
<name>A0ABS9MCV8_9FIRM</name>
<evidence type="ECO:0000256" key="3">
    <source>
        <dbReference type="ARBA" id="ARBA00023306"/>
    </source>
</evidence>
<protein>
    <submittedName>
        <fullName evidence="5">SpoVG family protein</fullName>
    </submittedName>
</protein>
<dbReference type="InterPro" id="IPR036751">
    <property type="entry name" value="SpoVG_sf"/>
</dbReference>
<keyword evidence="3" id="KW-0131">Cell cycle</keyword>
<proteinExistence type="predicted"/>
<evidence type="ECO:0000313" key="6">
    <source>
        <dbReference type="Proteomes" id="UP001200313"/>
    </source>
</evidence>
<gene>
    <name evidence="5" type="ORF">L0P79_16535</name>
</gene>
<feature type="region of interest" description="Disordered" evidence="4">
    <location>
        <begin position="92"/>
        <end position="115"/>
    </location>
</feature>
<dbReference type="Proteomes" id="UP001200313">
    <property type="component" value="Unassembled WGS sequence"/>
</dbReference>
<keyword evidence="1" id="KW-0132">Cell division</keyword>
<keyword evidence="6" id="KW-1185">Reference proteome</keyword>
<dbReference type="RefSeq" id="WP_226923584.1">
    <property type="nucleotide sequence ID" value="NZ_JAKNJB010000040.1"/>
</dbReference>
<sequence length="115" mass="12843">MKNDMKAAVSPMEMDVRIFPYRGDGPVAAIASVTLNGCFAVRDVRIMEGKNGLFVSMPSRKVKGEYRDICYPCTKDFKQQFDQKVLEAYEQAQVQEAQKSPAPEGQEENGPTMAM</sequence>
<evidence type="ECO:0000256" key="4">
    <source>
        <dbReference type="SAM" id="MobiDB-lite"/>
    </source>
</evidence>
<evidence type="ECO:0000256" key="2">
    <source>
        <dbReference type="ARBA" id="ARBA00023210"/>
    </source>
</evidence>
<organism evidence="5 6">
    <name type="scientific">Intestinimonas massiliensis</name>
    <name type="common">ex Afouda et al. 2020</name>
    <dbReference type="NCBI Taxonomy" id="1673721"/>
    <lineage>
        <taxon>Bacteria</taxon>
        <taxon>Bacillati</taxon>
        <taxon>Bacillota</taxon>
        <taxon>Clostridia</taxon>
        <taxon>Eubacteriales</taxon>
        <taxon>Intestinimonas</taxon>
    </lineage>
</organism>
<dbReference type="InterPro" id="IPR007170">
    <property type="entry name" value="SpoVG"/>
</dbReference>
<evidence type="ECO:0000313" key="5">
    <source>
        <dbReference type="EMBL" id="MCG4528654.1"/>
    </source>
</evidence>
<dbReference type="Gene3D" id="3.30.1120.40">
    <property type="entry name" value="Stage V sporulation protein G"/>
    <property type="match status" value="1"/>
</dbReference>
<evidence type="ECO:0000256" key="1">
    <source>
        <dbReference type="ARBA" id="ARBA00022618"/>
    </source>
</evidence>
<dbReference type="PANTHER" id="PTHR38429">
    <property type="entry name" value="SEPTATION PROTEIN SPOVG-RELATED"/>
    <property type="match status" value="1"/>
</dbReference>
<keyword evidence="2" id="KW-0717">Septation</keyword>
<dbReference type="PANTHER" id="PTHR38429:SF1">
    <property type="entry name" value="SEPTATION PROTEIN SPOVG-RELATED"/>
    <property type="match status" value="1"/>
</dbReference>
<dbReference type="EMBL" id="JAKNJB010000040">
    <property type="protein sequence ID" value="MCG4528654.1"/>
    <property type="molecule type" value="Genomic_DNA"/>
</dbReference>
<reference evidence="5 6" key="1">
    <citation type="submission" date="2022-01" db="EMBL/GenBank/DDBJ databases">
        <title>Collection of gut derived symbiotic bacterial strains cultured from healthy donors.</title>
        <authorList>
            <person name="Lin H."/>
            <person name="Kohout C."/>
            <person name="Waligurski E."/>
            <person name="Pamer E.G."/>
        </authorList>
    </citation>
    <scope>NUCLEOTIDE SEQUENCE [LARGE SCALE GENOMIC DNA]</scope>
    <source>
        <strain evidence="5 6">DFI.3.7</strain>
    </source>
</reference>